<dbReference type="Proteomes" id="UP000274271">
    <property type="component" value="Unassembled WGS sequence"/>
</dbReference>
<dbReference type="EMBL" id="RQJP01000001">
    <property type="protein sequence ID" value="RRB18269.1"/>
    <property type="molecule type" value="Genomic_DNA"/>
</dbReference>
<evidence type="ECO:0000313" key="2">
    <source>
        <dbReference type="EMBL" id="RRB18269.1"/>
    </source>
</evidence>
<keyword evidence="3" id="KW-1185">Reference proteome</keyword>
<evidence type="ECO:0000259" key="1">
    <source>
        <dbReference type="Pfam" id="PF13470"/>
    </source>
</evidence>
<organism evidence="2 3">
    <name type="scientific">Larkinella knui</name>
    <dbReference type="NCBI Taxonomy" id="2025310"/>
    <lineage>
        <taxon>Bacteria</taxon>
        <taxon>Pseudomonadati</taxon>
        <taxon>Bacteroidota</taxon>
        <taxon>Cytophagia</taxon>
        <taxon>Cytophagales</taxon>
        <taxon>Spirosomataceae</taxon>
        <taxon>Larkinella</taxon>
    </lineage>
</organism>
<dbReference type="InterPro" id="IPR029060">
    <property type="entry name" value="PIN-like_dom_sf"/>
</dbReference>
<comment type="caution">
    <text evidence="2">The sequence shown here is derived from an EMBL/GenBank/DDBJ whole genome shotgun (WGS) entry which is preliminary data.</text>
</comment>
<feature type="domain" description="PIN" evidence="1">
    <location>
        <begin position="5"/>
        <end position="110"/>
    </location>
</feature>
<dbReference type="Gene3D" id="3.40.50.1010">
    <property type="entry name" value="5'-nuclease"/>
    <property type="match status" value="1"/>
</dbReference>
<proteinExistence type="predicted"/>
<dbReference type="OrthoDB" id="1148871at2"/>
<dbReference type="RefSeq" id="WP_124905693.1">
    <property type="nucleotide sequence ID" value="NZ_RQJP01000001.1"/>
</dbReference>
<name>A0A3P1CYE7_9BACT</name>
<dbReference type="SUPFAM" id="SSF88723">
    <property type="entry name" value="PIN domain-like"/>
    <property type="match status" value="1"/>
</dbReference>
<evidence type="ECO:0000313" key="3">
    <source>
        <dbReference type="Proteomes" id="UP000274271"/>
    </source>
</evidence>
<dbReference type="AlphaFoldDB" id="A0A3P1CYE7"/>
<protein>
    <submittedName>
        <fullName evidence="2">PIN domain-containing protein</fullName>
    </submittedName>
</protein>
<gene>
    <name evidence="2" type="ORF">EHT87_08345</name>
</gene>
<dbReference type="InterPro" id="IPR002716">
    <property type="entry name" value="PIN_dom"/>
</dbReference>
<reference evidence="2 3" key="1">
    <citation type="submission" date="2018-11" db="EMBL/GenBank/DDBJ databases">
        <authorList>
            <person name="Zhou Z."/>
            <person name="Wang G."/>
        </authorList>
    </citation>
    <scope>NUCLEOTIDE SEQUENCE [LARGE SCALE GENOMIC DNA]</scope>
    <source>
        <strain evidence="2 3">KCTC42998</strain>
    </source>
</reference>
<sequence length="123" mass="14091">MKPVVFIDTNVLIDLLAKREPFWYSSASIFDLAERETIQAYISPLTLVTVYYILRSYYKIPHPSIINQFEVLCSYVGISSISDQHTESAIKSTFTDFEDAVLYESAKASRILQKLLPVTRSIF</sequence>
<dbReference type="Pfam" id="PF13470">
    <property type="entry name" value="PIN_3"/>
    <property type="match status" value="1"/>
</dbReference>
<accession>A0A3P1CYE7</accession>